<dbReference type="InterPro" id="IPR016039">
    <property type="entry name" value="Thiolase-like"/>
</dbReference>
<dbReference type="Pfam" id="PF02803">
    <property type="entry name" value="Thiolase_C"/>
    <property type="match status" value="1"/>
</dbReference>
<dbReference type="PANTHER" id="PTHR43853:SF3">
    <property type="entry name" value="ACETYL-COA C-ACETYLTRANSFERASE YHFS-RELATED"/>
    <property type="match status" value="1"/>
</dbReference>
<dbReference type="InterPro" id="IPR050215">
    <property type="entry name" value="Thiolase-like_sf_Thiolase"/>
</dbReference>
<name>A0ABY9KXL9_9BACI</name>
<protein>
    <submittedName>
        <fullName evidence="7">Acetyl-CoA C-acyltransferase</fullName>
    </submittedName>
</protein>
<gene>
    <name evidence="7" type="ORF">QR721_12480</name>
</gene>
<dbReference type="Pfam" id="PF00108">
    <property type="entry name" value="Thiolase_N"/>
    <property type="match status" value="1"/>
</dbReference>
<evidence type="ECO:0000259" key="6">
    <source>
        <dbReference type="Pfam" id="PF02803"/>
    </source>
</evidence>
<dbReference type="EMBL" id="CP129113">
    <property type="protein sequence ID" value="WLV24442.1"/>
    <property type="molecule type" value="Genomic_DNA"/>
</dbReference>
<dbReference type="PROSITE" id="PS00737">
    <property type="entry name" value="THIOLASE_2"/>
    <property type="match status" value="1"/>
</dbReference>
<evidence type="ECO:0000313" key="8">
    <source>
        <dbReference type="Proteomes" id="UP001180087"/>
    </source>
</evidence>
<keyword evidence="8" id="KW-1185">Reference proteome</keyword>
<sequence>MREAVIVRAGRTAIGKVNGIHREKEAYELAASVIGPLASGIEEKIDDVLLGNVVGPGGNVARVAALEAGLPVHVPGLTLDRQCSAGLEAVRLASLMVQAGAGNCFIAGGVESASTSPFPKRARFAPDRFGDPDMVPAAENVAKEYGIARAEQDAFARESHERSRAAFAEGTFSREIVDGQVDEALAKERNIARIISRARPLVDVQGATVTAANSCQINDGAAAVVVMEGQSAREYGLKPVLRFTDSFVIGADSNLPGAAPIPAIRELLQRNGLSVADIGRFEINEAFASKICAIAGTLGIPSERINPYGGALAIGHPYGASGAVLVTRLFHTADQHGSKYAVAAIGSGGGIGLAVLFEVLR</sequence>
<keyword evidence="3 4" id="KW-0012">Acyltransferase</keyword>
<proteinExistence type="inferred from homology"/>
<dbReference type="InterPro" id="IPR002155">
    <property type="entry name" value="Thiolase"/>
</dbReference>
<feature type="domain" description="Thiolase C-terminal" evidence="6">
    <location>
        <begin position="238"/>
        <end position="358"/>
    </location>
</feature>
<evidence type="ECO:0000256" key="2">
    <source>
        <dbReference type="ARBA" id="ARBA00022679"/>
    </source>
</evidence>
<dbReference type="NCBIfam" id="NF005212">
    <property type="entry name" value="PRK06690.1"/>
    <property type="match status" value="1"/>
</dbReference>
<evidence type="ECO:0000256" key="4">
    <source>
        <dbReference type="RuleBase" id="RU003557"/>
    </source>
</evidence>
<dbReference type="Proteomes" id="UP001180087">
    <property type="component" value="Chromosome"/>
</dbReference>
<comment type="similarity">
    <text evidence="1 4">Belongs to the thiolase-like superfamily. Thiolase family.</text>
</comment>
<evidence type="ECO:0000259" key="5">
    <source>
        <dbReference type="Pfam" id="PF00108"/>
    </source>
</evidence>
<dbReference type="Gene3D" id="3.40.47.10">
    <property type="match status" value="2"/>
</dbReference>
<keyword evidence="2 4" id="KW-0808">Transferase</keyword>
<dbReference type="RefSeq" id="WP_348027468.1">
    <property type="nucleotide sequence ID" value="NZ_CP129113.1"/>
</dbReference>
<evidence type="ECO:0000256" key="1">
    <source>
        <dbReference type="ARBA" id="ARBA00010982"/>
    </source>
</evidence>
<evidence type="ECO:0000256" key="3">
    <source>
        <dbReference type="ARBA" id="ARBA00023315"/>
    </source>
</evidence>
<evidence type="ECO:0000313" key="7">
    <source>
        <dbReference type="EMBL" id="WLV24442.1"/>
    </source>
</evidence>
<dbReference type="InterPro" id="IPR020617">
    <property type="entry name" value="Thiolase_C"/>
</dbReference>
<reference evidence="7" key="1">
    <citation type="submission" date="2023-06" db="EMBL/GenBank/DDBJ databases">
        <title>A Treasure from Seagulls: Isolation and Description of Aciduricobacillus qingdaonensis gen. nov., sp. nov., a Rare Obligately Uric Acid-utilizing Member in the Family Bacillaceae.</title>
        <authorList>
            <person name="Liu W."/>
            <person name="Wang B."/>
        </authorList>
    </citation>
    <scope>NUCLEOTIDE SEQUENCE</scope>
    <source>
        <strain evidence="7">44XB</strain>
    </source>
</reference>
<dbReference type="PIRSF" id="PIRSF000429">
    <property type="entry name" value="Ac-CoA_Ac_transf"/>
    <property type="match status" value="1"/>
</dbReference>
<dbReference type="InterPro" id="IPR020613">
    <property type="entry name" value="Thiolase_CS"/>
</dbReference>
<feature type="domain" description="Thiolase N-terminal" evidence="5">
    <location>
        <begin position="5"/>
        <end position="228"/>
    </location>
</feature>
<dbReference type="CDD" id="cd00751">
    <property type="entry name" value="thiolase"/>
    <property type="match status" value="1"/>
</dbReference>
<dbReference type="SUPFAM" id="SSF53901">
    <property type="entry name" value="Thiolase-like"/>
    <property type="match status" value="1"/>
</dbReference>
<dbReference type="NCBIfam" id="TIGR01930">
    <property type="entry name" value="AcCoA-C-Actrans"/>
    <property type="match status" value="1"/>
</dbReference>
<dbReference type="PANTHER" id="PTHR43853">
    <property type="entry name" value="3-KETOACYL-COA THIOLASE, PEROXISOMAL"/>
    <property type="match status" value="1"/>
</dbReference>
<dbReference type="InterPro" id="IPR020616">
    <property type="entry name" value="Thiolase_N"/>
</dbReference>
<accession>A0ABY9KXL9</accession>
<organism evidence="7 8">
    <name type="scientific">Aciduricibacillus chroicocephali</name>
    <dbReference type="NCBI Taxonomy" id="3054939"/>
    <lineage>
        <taxon>Bacteria</taxon>
        <taxon>Bacillati</taxon>
        <taxon>Bacillota</taxon>
        <taxon>Bacilli</taxon>
        <taxon>Bacillales</taxon>
        <taxon>Bacillaceae</taxon>
        <taxon>Aciduricibacillus</taxon>
    </lineage>
</organism>